<accession>A0A7J6NES1</accession>
<proteinExistence type="predicted"/>
<reference evidence="2 3" key="1">
    <citation type="submission" date="2020-04" db="EMBL/GenBank/DDBJ databases">
        <title>Perkinsus olseni comparative genomics.</title>
        <authorList>
            <person name="Bogema D.R."/>
        </authorList>
    </citation>
    <scope>NUCLEOTIDE SEQUENCE [LARGE SCALE GENOMIC DNA]</scope>
    <source>
        <strain evidence="2">00978-12</strain>
    </source>
</reference>
<dbReference type="AlphaFoldDB" id="A0A7J6NES1"/>
<gene>
    <name evidence="2" type="ORF">FOZ60_010799</name>
</gene>
<evidence type="ECO:0000256" key="1">
    <source>
        <dbReference type="SAM" id="MobiDB-lite"/>
    </source>
</evidence>
<feature type="region of interest" description="Disordered" evidence="1">
    <location>
        <begin position="39"/>
        <end position="88"/>
    </location>
</feature>
<evidence type="ECO:0000313" key="2">
    <source>
        <dbReference type="EMBL" id="KAF4682264.1"/>
    </source>
</evidence>
<dbReference type="Proteomes" id="UP000541610">
    <property type="component" value="Unassembled WGS sequence"/>
</dbReference>
<name>A0A7J6NES1_PEROL</name>
<evidence type="ECO:0000313" key="3">
    <source>
        <dbReference type="Proteomes" id="UP000541610"/>
    </source>
</evidence>
<organism evidence="2 3">
    <name type="scientific">Perkinsus olseni</name>
    <name type="common">Perkinsus atlanticus</name>
    <dbReference type="NCBI Taxonomy" id="32597"/>
    <lineage>
        <taxon>Eukaryota</taxon>
        <taxon>Sar</taxon>
        <taxon>Alveolata</taxon>
        <taxon>Perkinsozoa</taxon>
        <taxon>Perkinsea</taxon>
        <taxon>Perkinsida</taxon>
        <taxon>Perkinsidae</taxon>
        <taxon>Perkinsus</taxon>
    </lineage>
</organism>
<protein>
    <submittedName>
        <fullName evidence="2">Uncharacterized protein</fullName>
    </submittedName>
</protein>
<feature type="compositionally biased region" description="Low complexity" evidence="1">
    <location>
        <begin position="46"/>
        <end position="56"/>
    </location>
</feature>
<feature type="region of interest" description="Disordered" evidence="1">
    <location>
        <begin position="1"/>
        <end position="27"/>
    </location>
</feature>
<sequence length="88" mass="9473">MFSGLGGIHPPSQSREGAQRGQGLRDTIRRYGSSLALQVGAGRRTSQSSLGSLSQLNGGGLWQRPGGSRLDRFLNPQGVSFYRTQPEQ</sequence>
<comment type="caution">
    <text evidence="2">The sequence shown here is derived from an EMBL/GenBank/DDBJ whole genome shotgun (WGS) entry which is preliminary data.</text>
</comment>
<dbReference type="EMBL" id="JABANP010000446">
    <property type="protein sequence ID" value="KAF4682264.1"/>
    <property type="molecule type" value="Genomic_DNA"/>
</dbReference>